<name>A0A255EI43_9ACTN</name>
<dbReference type="EMBL" id="NMVI01000015">
    <property type="protein sequence ID" value="OYN87803.1"/>
    <property type="molecule type" value="Genomic_DNA"/>
</dbReference>
<feature type="region of interest" description="Disordered" evidence="1">
    <location>
        <begin position="1"/>
        <end position="39"/>
    </location>
</feature>
<feature type="region of interest" description="Disordered" evidence="1">
    <location>
        <begin position="429"/>
        <end position="475"/>
    </location>
</feature>
<reference evidence="3 4" key="1">
    <citation type="submission" date="2017-07" db="EMBL/GenBank/DDBJ databases">
        <title>Draft whole genome sequences of clinical Proprionibacteriaceae strains.</title>
        <authorList>
            <person name="Bernier A.-M."/>
            <person name="Bernard K."/>
            <person name="Domingo M.-C."/>
        </authorList>
    </citation>
    <scope>NUCLEOTIDE SEQUENCE [LARGE SCALE GENOMIC DNA]</scope>
    <source>
        <strain evidence="3 4">NML 160184</strain>
    </source>
</reference>
<feature type="domain" description="DUF222" evidence="2">
    <location>
        <begin position="113"/>
        <end position="411"/>
    </location>
</feature>
<feature type="compositionally biased region" description="Low complexity" evidence="1">
    <location>
        <begin position="20"/>
        <end position="33"/>
    </location>
</feature>
<evidence type="ECO:0000313" key="3">
    <source>
        <dbReference type="EMBL" id="OYN87803.1"/>
    </source>
</evidence>
<dbReference type="AlphaFoldDB" id="A0A255EI43"/>
<proteinExistence type="predicted"/>
<dbReference type="InterPro" id="IPR003870">
    <property type="entry name" value="DUF222"/>
</dbReference>
<protein>
    <recommendedName>
        <fullName evidence="2">DUF222 domain-containing protein</fullName>
    </recommendedName>
</protein>
<accession>A0A255EI43</accession>
<organism evidence="3 4">
    <name type="scientific">Parenemella sanctibonifatiensis</name>
    <dbReference type="NCBI Taxonomy" id="2016505"/>
    <lineage>
        <taxon>Bacteria</taxon>
        <taxon>Bacillati</taxon>
        <taxon>Actinomycetota</taxon>
        <taxon>Actinomycetes</taxon>
        <taxon>Propionibacteriales</taxon>
        <taxon>Propionibacteriaceae</taxon>
        <taxon>Parenemella</taxon>
    </lineage>
</organism>
<evidence type="ECO:0000256" key="1">
    <source>
        <dbReference type="SAM" id="MobiDB-lite"/>
    </source>
</evidence>
<dbReference type="Pfam" id="PF02720">
    <property type="entry name" value="DUF222"/>
    <property type="match status" value="1"/>
</dbReference>
<evidence type="ECO:0000313" key="4">
    <source>
        <dbReference type="Proteomes" id="UP000216533"/>
    </source>
</evidence>
<feature type="compositionally biased region" description="Low complexity" evidence="1">
    <location>
        <begin position="437"/>
        <end position="446"/>
    </location>
</feature>
<comment type="caution">
    <text evidence="3">The sequence shown here is derived from an EMBL/GenBank/DDBJ whole genome shotgun (WGS) entry which is preliminary data.</text>
</comment>
<gene>
    <name evidence="3" type="ORF">CGZ92_05925</name>
</gene>
<evidence type="ECO:0000259" key="2">
    <source>
        <dbReference type="Pfam" id="PF02720"/>
    </source>
</evidence>
<dbReference type="Proteomes" id="UP000216533">
    <property type="component" value="Unassembled WGS sequence"/>
</dbReference>
<sequence length="526" mass="56541">MCREAHKEVTSMADQENTRETANTPAAANTPETDGTADPHTTAALKVISAIRAARHEKLQAEAREFMQAAAFADLYDSDWYAIAYPAGSGTLGERLVRLGGDSTPLVAEFCVLELSAALGMAEEEGHMLLADALALRHRFPKTWEVLGEGRLRVWQVRHVVSKTRELPAELCAKIDAQVADFGTSMSKRALEKLVEAIALEHSPEAAQNAHDAQLANRHVYIDRQGEGVTREVNASVDVRTAVHLDAQLNRLATILGQSQLEGDGDKTMGSRDVRRAIALGILATPARALHLLQESLIDALDDEELAAAPADEAADGGCPMADSSAHTCGVVTVDPVKLLPKAQLVVHVTDASLKDGGIARVEGVGPVLTAWLKELLADSHVTVRPVLAPDQLWATEAYEIPEAMREWVALRNPRSIFPFSSRNSRNLDLDHTTPWAPARPAAVPDGDPPGGPPGDKDLPLTNPGNLGPLGRKQHRAKTHAGWRVCQPSPGVFIWTSPLGLNYLVTPSHTWLIHDPTESISVGAAA</sequence>
<feature type="compositionally biased region" description="Low complexity" evidence="1">
    <location>
        <begin position="460"/>
        <end position="471"/>
    </location>
</feature>